<dbReference type="EMBL" id="NMUH01000415">
    <property type="protein sequence ID" value="MQL78723.1"/>
    <property type="molecule type" value="Genomic_DNA"/>
</dbReference>
<gene>
    <name evidence="1" type="ORF">Taro_011171</name>
</gene>
<comment type="caution">
    <text evidence="1">The sequence shown here is derived from an EMBL/GenBank/DDBJ whole genome shotgun (WGS) entry which is preliminary data.</text>
</comment>
<name>A0A843UBT1_COLES</name>
<evidence type="ECO:0000313" key="1">
    <source>
        <dbReference type="EMBL" id="MQL78723.1"/>
    </source>
</evidence>
<organism evidence="1 2">
    <name type="scientific">Colocasia esculenta</name>
    <name type="common">Wild taro</name>
    <name type="synonym">Arum esculentum</name>
    <dbReference type="NCBI Taxonomy" id="4460"/>
    <lineage>
        <taxon>Eukaryota</taxon>
        <taxon>Viridiplantae</taxon>
        <taxon>Streptophyta</taxon>
        <taxon>Embryophyta</taxon>
        <taxon>Tracheophyta</taxon>
        <taxon>Spermatophyta</taxon>
        <taxon>Magnoliopsida</taxon>
        <taxon>Liliopsida</taxon>
        <taxon>Araceae</taxon>
        <taxon>Aroideae</taxon>
        <taxon>Colocasieae</taxon>
        <taxon>Colocasia</taxon>
    </lineage>
</organism>
<dbReference type="Proteomes" id="UP000652761">
    <property type="component" value="Unassembled WGS sequence"/>
</dbReference>
<evidence type="ECO:0000313" key="2">
    <source>
        <dbReference type="Proteomes" id="UP000652761"/>
    </source>
</evidence>
<feature type="non-terminal residue" evidence="1">
    <location>
        <position position="1"/>
    </location>
</feature>
<proteinExistence type="predicted"/>
<protein>
    <submittedName>
        <fullName evidence="1">Uncharacterized protein</fullName>
    </submittedName>
</protein>
<accession>A0A843UBT1</accession>
<sequence>GQEALIWGGSFILVLFRWSGPAGLLSSPSAGELACDFLLLFFFFVRRVEDEGIHPLADGGIDTILHEKFFSISSSFSMVISSSL</sequence>
<reference evidence="1" key="1">
    <citation type="submission" date="2017-07" db="EMBL/GenBank/DDBJ databases">
        <title>Taro Niue Genome Assembly and Annotation.</title>
        <authorList>
            <person name="Atibalentja N."/>
            <person name="Keating K."/>
            <person name="Fields C.J."/>
        </authorList>
    </citation>
    <scope>NUCLEOTIDE SEQUENCE</scope>
    <source>
        <strain evidence="1">Niue_2</strain>
        <tissue evidence="1">Leaf</tissue>
    </source>
</reference>
<keyword evidence="2" id="KW-1185">Reference proteome</keyword>
<dbReference type="AlphaFoldDB" id="A0A843UBT1"/>